<dbReference type="AlphaFoldDB" id="A0A9P5THH6"/>
<reference evidence="2" key="1">
    <citation type="submission" date="2020-11" db="EMBL/GenBank/DDBJ databases">
        <authorList>
            <consortium name="DOE Joint Genome Institute"/>
            <person name="Ahrendt S."/>
            <person name="Riley R."/>
            <person name="Andreopoulos W."/>
            <person name="LaButti K."/>
            <person name="Pangilinan J."/>
            <person name="Ruiz-duenas F.J."/>
            <person name="Barrasa J.M."/>
            <person name="Sanchez-Garcia M."/>
            <person name="Camarero S."/>
            <person name="Miyauchi S."/>
            <person name="Serrano A."/>
            <person name="Linde D."/>
            <person name="Babiker R."/>
            <person name="Drula E."/>
            <person name="Ayuso-Fernandez I."/>
            <person name="Pacheco R."/>
            <person name="Padilla G."/>
            <person name="Ferreira P."/>
            <person name="Barriuso J."/>
            <person name="Kellner H."/>
            <person name="Castanera R."/>
            <person name="Alfaro M."/>
            <person name="Ramirez L."/>
            <person name="Pisabarro A.G."/>
            <person name="Kuo A."/>
            <person name="Tritt A."/>
            <person name="Lipzen A."/>
            <person name="He G."/>
            <person name="Yan M."/>
            <person name="Ng V."/>
            <person name="Cullen D."/>
            <person name="Martin F."/>
            <person name="Rosso M.-N."/>
            <person name="Henrissat B."/>
            <person name="Hibbett D."/>
            <person name="Martinez A.T."/>
            <person name="Grigoriev I.V."/>
        </authorList>
    </citation>
    <scope>NUCLEOTIDE SEQUENCE</scope>
    <source>
        <strain evidence="2">AH 44721</strain>
    </source>
</reference>
<keyword evidence="1" id="KW-0812">Transmembrane</keyword>
<dbReference type="EMBL" id="JADNYJ010000131">
    <property type="protein sequence ID" value="KAF8881519.1"/>
    <property type="molecule type" value="Genomic_DNA"/>
</dbReference>
<name>A0A9P5THH6_GYMJU</name>
<proteinExistence type="predicted"/>
<comment type="caution">
    <text evidence="2">The sequence shown here is derived from an EMBL/GenBank/DDBJ whole genome shotgun (WGS) entry which is preliminary data.</text>
</comment>
<protein>
    <submittedName>
        <fullName evidence="2">Uncharacterized protein</fullName>
    </submittedName>
</protein>
<sequence length="55" mass="6518">MQRVRRSVLYMVLSVVPFPNVDSMWFARLSHPLSHVTISFCMSCWTMSFPFCFIQ</sequence>
<gene>
    <name evidence="2" type="ORF">CPB84DRAFT_1791776</name>
</gene>
<evidence type="ECO:0000256" key="1">
    <source>
        <dbReference type="SAM" id="Phobius"/>
    </source>
</evidence>
<accession>A0A9P5THH6</accession>
<feature type="transmembrane region" description="Helical" evidence="1">
    <location>
        <begin position="7"/>
        <end position="27"/>
    </location>
</feature>
<evidence type="ECO:0000313" key="3">
    <source>
        <dbReference type="Proteomes" id="UP000724874"/>
    </source>
</evidence>
<keyword evidence="1" id="KW-1133">Transmembrane helix</keyword>
<feature type="transmembrane region" description="Helical" evidence="1">
    <location>
        <begin position="33"/>
        <end position="54"/>
    </location>
</feature>
<keyword evidence="3" id="KW-1185">Reference proteome</keyword>
<keyword evidence="1" id="KW-0472">Membrane</keyword>
<evidence type="ECO:0000313" key="2">
    <source>
        <dbReference type="EMBL" id="KAF8881519.1"/>
    </source>
</evidence>
<dbReference type="Proteomes" id="UP000724874">
    <property type="component" value="Unassembled WGS sequence"/>
</dbReference>
<organism evidence="2 3">
    <name type="scientific">Gymnopilus junonius</name>
    <name type="common">Spectacular rustgill mushroom</name>
    <name type="synonym">Gymnopilus spectabilis subsp. junonius</name>
    <dbReference type="NCBI Taxonomy" id="109634"/>
    <lineage>
        <taxon>Eukaryota</taxon>
        <taxon>Fungi</taxon>
        <taxon>Dikarya</taxon>
        <taxon>Basidiomycota</taxon>
        <taxon>Agaricomycotina</taxon>
        <taxon>Agaricomycetes</taxon>
        <taxon>Agaricomycetidae</taxon>
        <taxon>Agaricales</taxon>
        <taxon>Agaricineae</taxon>
        <taxon>Hymenogastraceae</taxon>
        <taxon>Gymnopilus</taxon>
    </lineage>
</organism>